<dbReference type="Proteomes" id="UP000314294">
    <property type="component" value="Unassembled WGS sequence"/>
</dbReference>
<name>A0A4Z2E7F0_9TELE</name>
<evidence type="ECO:0000256" key="1">
    <source>
        <dbReference type="SAM" id="MobiDB-lite"/>
    </source>
</evidence>
<dbReference type="EMBL" id="SRLO01014963">
    <property type="protein sequence ID" value="TNN24573.1"/>
    <property type="molecule type" value="Genomic_DNA"/>
</dbReference>
<evidence type="ECO:0008006" key="4">
    <source>
        <dbReference type="Google" id="ProtNLM"/>
    </source>
</evidence>
<comment type="caution">
    <text evidence="2">The sequence shown here is derived from an EMBL/GenBank/DDBJ whole genome shotgun (WGS) entry which is preliminary data.</text>
</comment>
<keyword evidence="3" id="KW-1185">Reference proteome</keyword>
<reference evidence="2 3" key="1">
    <citation type="submission" date="2019-03" db="EMBL/GenBank/DDBJ databases">
        <title>First draft genome of Liparis tanakae, snailfish: a comprehensive survey of snailfish specific genes.</title>
        <authorList>
            <person name="Kim W."/>
            <person name="Song I."/>
            <person name="Jeong J.-H."/>
            <person name="Kim D."/>
            <person name="Kim S."/>
            <person name="Ryu S."/>
            <person name="Song J.Y."/>
            <person name="Lee S.K."/>
        </authorList>
    </citation>
    <scope>NUCLEOTIDE SEQUENCE [LARGE SCALE GENOMIC DNA]</scope>
    <source>
        <tissue evidence="2">Muscle</tissue>
    </source>
</reference>
<accession>A0A4Z2E7F0</accession>
<gene>
    <name evidence="2" type="ORF">EYF80_065301</name>
</gene>
<sequence>MSALSQEKEKKCAGFHTSSGSRALVQRTYIGHILLLVNPNKELPIYSTLQRVIYFEMAVSMPAWRSPVWTQEEWDGGGDVSSRSLAPSGCPCPLD</sequence>
<evidence type="ECO:0000313" key="3">
    <source>
        <dbReference type="Proteomes" id="UP000314294"/>
    </source>
</evidence>
<proteinExistence type="predicted"/>
<evidence type="ECO:0000313" key="2">
    <source>
        <dbReference type="EMBL" id="TNN24573.1"/>
    </source>
</evidence>
<protein>
    <recommendedName>
        <fullName evidence="4">Myosin motor domain-containing protein</fullName>
    </recommendedName>
</protein>
<organism evidence="2 3">
    <name type="scientific">Liparis tanakae</name>
    <name type="common">Tanaka's snailfish</name>
    <dbReference type="NCBI Taxonomy" id="230148"/>
    <lineage>
        <taxon>Eukaryota</taxon>
        <taxon>Metazoa</taxon>
        <taxon>Chordata</taxon>
        <taxon>Craniata</taxon>
        <taxon>Vertebrata</taxon>
        <taxon>Euteleostomi</taxon>
        <taxon>Actinopterygii</taxon>
        <taxon>Neopterygii</taxon>
        <taxon>Teleostei</taxon>
        <taxon>Neoteleostei</taxon>
        <taxon>Acanthomorphata</taxon>
        <taxon>Eupercaria</taxon>
        <taxon>Perciformes</taxon>
        <taxon>Cottioidei</taxon>
        <taxon>Cottales</taxon>
        <taxon>Liparidae</taxon>
        <taxon>Liparis</taxon>
    </lineage>
</organism>
<feature type="region of interest" description="Disordered" evidence="1">
    <location>
        <begin position="73"/>
        <end position="95"/>
    </location>
</feature>
<dbReference type="AlphaFoldDB" id="A0A4Z2E7F0"/>